<feature type="domain" description="BPL/LPL catalytic" evidence="4">
    <location>
        <begin position="1"/>
        <end position="176"/>
    </location>
</feature>
<sequence length="223" mass="23713">MRWDVHRFAEIDSTNTWLTAQARAGAPEGMVAVADVQTAGRGRLGRTWEAPPGANVLCSVLLRPDRVSHLVVACVSLAALDACRGAAGVEAGLKWPNDVMVGDEKLAGVLAEVTDEAVVVGIGINVAWAPPGAARLGPDVRRDDVLERLLEGIARWYDAGWDEIAKGYRDACTTLDRAVRVEMVDETFTGVAADVTAEGHLLVDVGVCIREVTAADVVHLRPA</sequence>
<evidence type="ECO:0000256" key="2">
    <source>
        <dbReference type="ARBA" id="ARBA00023267"/>
    </source>
</evidence>
<proteinExistence type="predicted"/>
<keyword evidence="2" id="KW-0092">Biotin</keyword>
<dbReference type="EC" id="6.3.4.15" evidence="3"/>
<dbReference type="EMBL" id="CADCTF010000087">
    <property type="protein sequence ID" value="CAA9240297.1"/>
    <property type="molecule type" value="Genomic_DNA"/>
</dbReference>
<dbReference type="GO" id="GO:0005737">
    <property type="term" value="C:cytoplasm"/>
    <property type="evidence" value="ECO:0007669"/>
    <property type="project" value="TreeGrafter"/>
</dbReference>
<dbReference type="InterPro" id="IPR004143">
    <property type="entry name" value="BPL_LPL_catalytic"/>
</dbReference>
<evidence type="ECO:0000313" key="5">
    <source>
        <dbReference type="EMBL" id="CAA9240297.1"/>
    </source>
</evidence>
<reference evidence="5" key="1">
    <citation type="submission" date="2020-02" db="EMBL/GenBank/DDBJ databases">
        <authorList>
            <person name="Meier V. D."/>
        </authorList>
    </citation>
    <scope>NUCLEOTIDE SEQUENCE</scope>
    <source>
        <strain evidence="5">AVDCRST_MAG50</strain>
    </source>
</reference>
<evidence type="ECO:0000259" key="4">
    <source>
        <dbReference type="PROSITE" id="PS51733"/>
    </source>
</evidence>
<organism evidence="5">
    <name type="scientific">uncultured Acidimicrobiales bacterium</name>
    <dbReference type="NCBI Taxonomy" id="310071"/>
    <lineage>
        <taxon>Bacteria</taxon>
        <taxon>Bacillati</taxon>
        <taxon>Actinomycetota</taxon>
        <taxon>Acidimicrobiia</taxon>
        <taxon>Acidimicrobiales</taxon>
        <taxon>environmental samples</taxon>
    </lineage>
</organism>
<dbReference type="InterPro" id="IPR003142">
    <property type="entry name" value="BPL_C"/>
</dbReference>
<protein>
    <recommendedName>
        <fullName evidence="3">biotin--[biotin carboxyl-carrier protein] ligase</fullName>
        <ecNumber evidence="3">6.3.4.15</ecNumber>
    </recommendedName>
</protein>
<dbReference type="Gene3D" id="2.30.30.100">
    <property type="match status" value="1"/>
</dbReference>
<dbReference type="GO" id="GO:0004077">
    <property type="term" value="F:biotin--[biotin carboxyl-carrier protein] ligase activity"/>
    <property type="evidence" value="ECO:0007669"/>
    <property type="project" value="UniProtKB-EC"/>
</dbReference>
<dbReference type="InterPro" id="IPR045864">
    <property type="entry name" value="aa-tRNA-synth_II/BPL/LPL"/>
</dbReference>
<dbReference type="AlphaFoldDB" id="A0A6J4I3U8"/>
<dbReference type="Pfam" id="PF02237">
    <property type="entry name" value="BPL_C"/>
    <property type="match status" value="1"/>
</dbReference>
<name>A0A6J4I3U8_9ACTN</name>
<evidence type="ECO:0000256" key="3">
    <source>
        <dbReference type="ARBA" id="ARBA00024227"/>
    </source>
</evidence>
<dbReference type="Gene3D" id="3.30.930.10">
    <property type="entry name" value="Bira Bifunctional Protein, Domain 2"/>
    <property type="match status" value="1"/>
</dbReference>
<gene>
    <name evidence="5" type="ORF">AVDCRST_MAG50-2187</name>
</gene>
<dbReference type="CDD" id="cd16442">
    <property type="entry name" value="BPL"/>
    <property type="match status" value="1"/>
</dbReference>
<dbReference type="PROSITE" id="PS51733">
    <property type="entry name" value="BPL_LPL_CATALYTIC"/>
    <property type="match status" value="1"/>
</dbReference>
<accession>A0A6J4I3U8</accession>
<dbReference type="PANTHER" id="PTHR12835:SF5">
    <property type="entry name" value="BIOTIN--PROTEIN LIGASE"/>
    <property type="match status" value="1"/>
</dbReference>
<dbReference type="InterPro" id="IPR004408">
    <property type="entry name" value="Biotin_CoA_COase_ligase"/>
</dbReference>
<dbReference type="Pfam" id="PF03099">
    <property type="entry name" value="BPL_LplA_LipB"/>
    <property type="match status" value="1"/>
</dbReference>
<dbReference type="PANTHER" id="PTHR12835">
    <property type="entry name" value="BIOTIN PROTEIN LIGASE"/>
    <property type="match status" value="1"/>
</dbReference>
<evidence type="ECO:0000256" key="1">
    <source>
        <dbReference type="ARBA" id="ARBA00022598"/>
    </source>
</evidence>
<keyword evidence="1 5" id="KW-0436">Ligase</keyword>
<dbReference type="NCBIfam" id="TIGR00121">
    <property type="entry name" value="birA_ligase"/>
    <property type="match status" value="1"/>
</dbReference>
<dbReference type="SUPFAM" id="SSF55681">
    <property type="entry name" value="Class II aaRS and biotin synthetases"/>
    <property type="match status" value="1"/>
</dbReference>